<dbReference type="Pfam" id="PF01987">
    <property type="entry name" value="AIM24"/>
    <property type="match status" value="1"/>
</dbReference>
<dbReference type="InterPro" id="IPR002838">
    <property type="entry name" value="AIM24"/>
</dbReference>
<dbReference type="Proteomes" id="UP000198356">
    <property type="component" value="Unassembled WGS sequence"/>
</dbReference>
<evidence type="ECO:0000313" key="1">
    <source>
        <dbReference type="EMBL" id="SNT26076.1"/>
    </source>
</evidence>
<accession>A0A239L636</accession>
<organism evidence="1 2">
    <name type="scientific">Granulicella rosea</name>
    <dbReference type="NCBI Taxonomy" id="474952"/>
    <lineage>
        <taxon>Bacteria</taxon>
        <taxon>Pseudomonadati</taxon>
        <taxon>Acidobacteriota</taxon>
        <taxon>Terriglobia</taxon>
        <taxon>Terriglobales</taxon>
        <taxon>Acidobacteriaceae</taxon>
        <taxon>Granulicella</taxon>
    </lineage>
</organism>
<dbReference type="PANTHER" id="PTHR43657:SF1">
    <property type="entry name" value="ALTERED INHERITANCE OF MITOCHONDRIA PROTEIN 24, MITOCHONDRIAL"/>
    <property type="match status" value="1"/>
</dbReference>
<protein>
    <submittedName>
        <fullName evidence="1">TIGR00266 family protein</fullName>
    </submittedName>
</protein>
<dbReference type="InterPro" id="IPR036983">
    <property type="entry name" value="AIM24_sf"/>
</dbReference>
<dbReference type="OrthoDB" id="9779518at2"/>
<proteinExistence type="predicted"/>
<reference evidence="1 2" key="1">
    <citation type="submission" date="2017-06" db="EMBL/GenBank/DDBJ databases">
        <authorList>
            <person name="Kim H.J."/>
            <person name="Triplett B.A."/>
        </authorList>
    </citation>
    <scope>NUCLEOTIDE SEQUENCE [LARGE SCALE GENOMIC DNA]</scope>
    <source>
        <strain evidence="1 2">DSM 18704</strain>
    </source>
</reference>
<dbReference type="AlphaFoldDB" id="A0A239L636"/>
<dbReference type="EMBL" id="FZOU01000006">
    <property type="protein sequence ID" value="SNT26076.1"/>
    <property type="molecule type" value="Genomic_DNA"/>
</dbReference>
<evidence type="ECO:0000313" key="2">
    <source>
        <dbReference type="Proteomes" id="UP000198356"/>
    </source>
</evidence>
<name>A0A239L636_9BACT</name>
<gene>
    <name evidence="1" type="ORF">SAMN05421770_106149</name>
</gene>
<keyword evidence="2" id="KW-1185">Reference proteome</keyword>
<dbReference type="InterPro" id="IPR016031">
    <property type="entry name" value="Trp_RNA-bd_attenuator-like_dom"/>
</dbReference>
<dbReference type="PANTHER" id="PTHR43657">
    <property type="entry name" value="TRYPTOPHAN RNA-BINDING ATTENUATOR PROTEIN-LIKE PROTEIN"/>
    <property type="match status" value="1"/>
</dbReference>
<dbReference type="SUPFAM" id="SSF51219">
    <property type="entry name" value="TRAP-like"/>
    <property type="match status" value="1"/>
</dbReference>
<dbReference type="RefSeq" id="WP_089409481.1">
    <property type="nucleotide sequence ID" value="NZ_FZOU01000006.1"/>
</dbReference>
<dbReference type="Gene3D" id="3.60.160.10">
    <property type="entry name" value="Mitochondrial biogenesis AIM24"/>
    <property type="match status" value="1"/>
</dbReference>
<dbReference type="NCBIfam" id="TIGR00266">
    <property type="entry name" value="TIGR00266 family protein"/>
    <property type="match status" value="1"/>
</dbReference>
<sequence>MQSRILGTTMPVLEVLLQPNEAVISEAGELSWMTSSIQMTTHTQMGGGGGLLGIIKRVAGGGTLFMTEYRAYGQVGEIAFATKVPGHIVPIELGGMDYMIHRHGFLCATENVQLGVGFQQSLGAGIFGGDGFLLQKVSGHGTAWLELSGEVIVKDLRPGEQLRVHPGHVGAFQGCVSFQITTVPGIKNMIFGGDGIFLAVLTGPGRVWLQTLPISRLAHQILEYAPSERRRENVTTGVVGGIIGSLIDSNRG</sequence>